<accession>A0A4Y9YWU6</accession>
<keyword evidence="4" id="KW-1185">Reference proteome</keyword>
<feature type="region of interest" description="Disordered" evidence="1">
    <location>
        <begin position="464"/>
        <end position="522"/>
    </location>
</feature>
<feature type="region of interest" description="Disordered" evidence="1">
    <location>
        <begin position="101"/>
        <end position="154"/>
    </location>
</feature>
<feature type="compositionally biased region" description="Low complexity" evidence="1">
    <location>
        <begin position="209"/>
        <end position="226"/>
    </location>
</feature>
<feature type="compositionally biased region" description="Pro residues" evidence="1">
    <location>
        <begin position="34"/>
        <end position="55"/>
    </location>
</feature>
<dbReference type="GO" id="GO:0005737">
    <property type="term" value="C:cytoplasm"/>
    <property type="evidence" value="ECO:0007669"/>
    <property type="project" value="TreeGrafter"/>
</dbReference>
<feature type="compositionally biased region" description="Pro residues" evidence="1">
    <location>
        <begin position="103"/>
        <end position="113"/>
    </location>
</feature>
<feature type="region of interest" description="Disordered" evidence="1">
    <location>
        <begin position="194"/>
        <end position="227"/>
    </location>
</feature>
<feature type="domain" description="DH" evidence="2">
    <location>
        <begin position="158"/>
        <end position="379"/>
    </location>
</feature>
<dbReference type="OrthoDB" id="10256089at2759"/>
<dbReference type="InterPro" id="IPR000219">
    <property type="entry name" value="DH_dom"/>
</dbReference>
<feature type="region of interest" description="Disordered" evidence="1">
    <location>
        <begin position="695"/>
        <end position="787"/>
    </location>
</feature>
<feature type="compositionally biased region" description="Low complexity" evidence="1">
    <location>
        <begin position="477"/>
        <end position="494"/>
    </location>
</feature>
<dbReference type="InterPro" id="IPR035899">
    <property type="entry name" value="DBL_dom_sf"/>
</dbReference>
<dbReference type="Proteomes" id="UP000298327">
    <property type="component" value="Unassembled WGS sequence"/>
</dbReference>
<gene>
    <name evidence="3" type="ORF">EVG20_g4872</name>
</gene>
<protein>
    <recommendedName>
        <fullName evidence="2">DH domain-containing protein</fullName>
    </recommendedName>
</protein>
<name>A0A4Y9YWU6_9AGAM</name>
<evidence type="ECO:0000313" key="3">
    <source>
        <dbReference type="EMBL" id="TFY66217.1"/>
    </source>
</evidence>
<feature type="compositionally biased region" description="Low complexity" evidence="1">
    <location>
        <begin position="139"/>
        <end position="154"/>
    </location>
</feature>
<dbReference type="SMART" id="SM00325">
    <property type="entry name" value="RhoGEF"/>
    <property type="match status" value="1"/>
</dbReference>
<organism evidence="3 4">
    <name type="scientific">Dentipellis fragilis</name>
    <dbReference type="NCBI Taxonomy" id="205917"/>
    <lineage>
        <taxon>Eukaryota</taxon>
        <taxon>Fungi</taxon>
        <taxon>Dikarya</taxon>
        <taxon>Basidiomycota</taxon>
        <taxon>Agaricomycotina</taxon>
        <taxon>Agaricomycetes</taxon>
        <taxon>Russulales</taxon>
        <taxon>Hericiaceae</taxon>
        <taxon>Dentipellis</taxon>
    </lineage>
</organism>
<reference evidence="3 4" key="1">
    <citation type="submission" date="2019-02" db="EMBL/GenBank/DDBJ databases">
        <title>Genome sequencing of the rare red list fungi Dentipellis fragilis.</title>
        <authorList>
            <person name="Buettner E."/>
            <person name="Kellner H."/>
        </authorList>
    </citation>
    <scope>NUCLEOTIDE SEQUENCE [LARGE SCALE GENOMIC DNA]</scope>
    <source>
        <strain evidence="3 4">DSM 105465</strain>
    </source>
</reference>
<dbReference type="STRING" id="205917.A0A4Y9YWU6"/>
<dbReference type="GO" id="GO:0032955">
    <property type="term" value="P:regulation of division septum assembly"/>
    <property type="evidence" value="ECO:0007669"/>
    <property type="project" value="TreeGrafter"/>
</dbReference>
<feature type="compositionally biased region" description="Low complexity" evidence="1">
    <location>
        <begin position="730"/>
        <end position="742"/>
    </location>
</feature>
<evidence type="ECO:0000256" key="1">
    <source>
        <dbReference type="SAM" id="MobiDB-lite"/>
    </source>
</evidence>
<dbReference type="SUPFAM" id="SSF48065">
    <property type="entry name" value="DBL homology domain (DH-domain)"/>
    <property type="match status" value="1"/>
</dbReference>
<dbReference type="Gene3D" id="1.20.900.10">
    <property type="entry name" value="Dbl homology (DH) domain"/>
    <property type="match status" value="1"/>
</dbReference>
<evidence type="ECO:0000313" key="4">
    <source>
        <dbReference type="Proteomes" id="UP000298327"/>
    </source>
</evidence>
<comment type="caution">
    <text evidence="3">The sequence shown here is derived from an EMBL/GenBank/DDBJ whole genome shotgun (WGS) entry which is preliminary data.</text>
</comment>
<feature type="compositionally biased region" description="Polar residues" evidence="1">
    <location>
        <begin position="695"/>
        <end position="709"/>
    </location>
</feature>
<feature type="compositionally biased region" description="Low complexity" evidence="1">
    <location>
        <begin position="502"/>
        <end position="513"/>
    </location>
</feature>
<feature type="region of interest" description="Disordered" evidence="1">
    <location>
        <begin position="822"/>
        <end position="865"/>
    </location>
</feature>
<dbReference type="InterPro" id="IPR051492">
    <property type="entry name" value="Dynamin-Rho_GEF"/>
</dbReference>
<feature type="compositionally biased region" description="Low complexity" evidence="1">
    <location>
        <begin position="20"/>
        <end position="33"/>
    </location>
</feature>
<evidence type="ECO:0000259" key="2">
    <source>
        <dbReference type="PROSITE" id="PS50010"/>
    </source>
</evidence>
<dbReference type="AlphaFoldDB" id="A0A4Y9YWU6"/>
<dbReference type="GO" id="GO:0031991">
    <property type="term" value="P:regulation of actomyosin contractile ring contraction"/>
    <property type="evidence" value="ECO:0007669"/>
    <property type="project" value="TreeGrafter"/>
</dbReference>
<dbReference type="CDD" id="cd00160">
    <property type="entry name" value="RhoGEF"/>
    <property type="match status" value="1"/>
</dbReference>
<feature type="compositionally biased region" description="Low complexity" evidence="1">
    <location>
        <begin position="853"/>
        <end position="865"/>
    </location>
</feature>
<dbReference type="PANTHER" id="PTHR22834">
    <property type="entry name" value="NUCLEAR FUSION PROTEIN FUS2"/>
    <property type="match status" value="1"/>
</dbReference>
<feature type="region of interest" description="Disordered" evidence="1">
    <location>
        <begin position="1"/>
        <end position="66"/>
    </location>
</feature>
<dbReference type="EMBL" id="SEOQ01000267">
    <property type="protein sequence ID" value="TFY66217.1"/>
    <property type="molecule type" value="Genomic_DNA"/>
</dbReference>
<dbReference type="GO" id="GO:0005085">
    <property type="term" value="F:guanyl-nucleotide exchange factor activity"/>
    <property type="evidence" value="ECO:0007669"/>
    <property type="project" value="InterPro"/>
</dbReference>
<dbReference type="PANTHER" id="PTHR22834:SF20">
    <property type="entry name" value="SH3 DOMAIN-CONTAINING PROTEIN"/>
    <property type="match status" value="1"/>
</dbReference>
<sequence>MSEAVDPSTNNEPRSSRVGLVLSSDSPSPSYEPGSPPRSPPLPARSPLRPPPPPRANDEQPPLLEPLPMPLAMIQNRSFGSFANLLDSFIVSPELMGDAYDPAPVPPRTPSPTPSVDKPEKPLPLAPEPSIGGSTLVNEPRASTSSEPAAAAAKPISKRTHALLELLSSERAYASDLALIRDIHIPLALGEQAPFPITPPQSSSSSERTLSMASGSSTGSTLGPPMTREDTRLIFSNVSELALFSDAFSERLEDALGCVLEGGKGDDYVGEVFLEMIPHMEPPYKTYITRHPTAVEHLNKLPQTPALQAYLSRTRELAASLTHAWDLPSLLIKPVQRLLKYSLLLNAIIEETPDVHPDKENLRKAKQMMERVSHSVNEGQRRREIVKEVLTSGKTSAAELLKKKGLTLAVSASVSFGRVKGKPAMSKAENEEAEQVARMEKQMKDTETFMQTFAKEAVDWSKTRSSACRRRLAPRHSMPSCTSSTLGSSPSVPTWRPSSKTSFYPNSRSSSTPSPSPSPLLEAMHSFEPYHHTLLNHNVSKGRPAPALLEASTSYIALRGQLHAELPAYLALLRRGTALATQQVATWQARFWQDVRALWSELWDALRVEGEMNAGSGETERVWRLRWAEVERDMAAIAILRTPPPRSVAAKRPSTASAKTVATVRTETVASMLGSLEPVHMSTSPIADSFTSFRSRAGTGASSSISTESVPRRNGLTRRPSEESLRSIRSAKSGRSSTKSSRPGQDIDEWSPIDASCSTSRPTNPPRRKSMPIPLRKSSSSGKLLDGLARTPIYEPENEHEQDGAHGRPGRAASLRQNMMETLRPSISRRSSSRSRKNRSGAPEYDPVPPYAPASSQSQSHSQVVSPKWRHARTLYACRVIHECQPPDGVAYFGLPFFRLELGAVFGILREAGHPSTHRDLPLYVDDGDDCLLLARDERGEIGWVLASFLYPVD</sequence>
<feature type="compositionally biased region" description="Low complexity" evidence="1">
    <location>
        <begin position="775"/>
        <end position="787"/>
    </location>
</feature>
<dbReference type="PROSITE" id="PS50010">
    <property type="entry name" value="DH_2"/>
    <property type="match status" value="1"/>
</dbReference>
<dbReference type="Pfam" id="PF00621">
    <property type="entry name" value="RhoGEF"/>
    <property type="match status" value="1"/>
</dbReference>
<proteinExistence type="predicted"/>